<name>A0A412WK70_9BACT</name>
<dbReference type="GO" id="GO:0015074">
    <property type="term" value="P:DNA integration"/>
    <property type="evidence" value="ECO:0007669"/>
    <property type="project" value="InterPro"/>
</dbReference>
<accession>A0A412WK70</accession>
<evidence type="ECO:0000256" key="1">
    <source>
        <dbReference type="ARBA" id="ARBA00023125"/>
    </source>
</evidence>
<dbReference type="InterPro" id="IPR035386">
    <property type="entry name" value="Arm-DNA-bind_5"/>
</dbReference>
<keyword evidence="1" id="KW-0238">DNA-binding</keyword>
<dbReference type="GO" id="GO:0003677">
    <property type="term" value="F:DNA binding"/>
    <property type="evidence" value="ECO:0007669"/>
    <property type="project" value="UniProtKB-KW"/>
</dbReference>
<dbReference type="InterPro" id="IPR011010">
    <property type="entry name" value="DNA_brk_join_enz"/>
</dbReference>
<evidence type="ECO:0000256" key="2">
    <source>
        <dbReference type="ARBA" id="ARBA00023172"/>
    </source>
</evidence>
<dbReference type="InterPro" id="IPR013762">
    <property type="entry name" value="Integrase-like_cat_sf"/>
</dbReference>
<feature type="domain" description="Arm DNA-binding" evidence="4">
    <location>
        <begin position="29"/>
        <end position="115"/>
    </location>
</feature>
<keyword evidence="2" id="KW-0233">DNA recombination</keyword>
<dbReference type="CDD" id="cd01185">
    <property type="entry name" value="INTN1_C_like"/>
    <property type="match status" value="1"/>
</dbReference>
<dbReference type="Pfam" id="PF17293">
    <property type="entry name" value="Arm-DNA-bind_5"/>
    <property type="match status" value="1"/>
</dbReference>
<dbReference type="InterPro" id="IPR010998">
    <property type="entry name" value="Integrase_recombinase_N"/>
</dbReference>
<proteinExistence type="predicted"/>
<dbReference type="EMBL" id="QRYW01000012">
    <property type="protein sequence ID" value="RGV27577.1"/>
    <property type="molecule type" value="Genomic_DNA"/>
</dbReference>
<organism evidence="5 6">
    <name type="scientific">Odoribacter splanchnicus</name>
    <dbReference type="NCBI Taxonomy" id="28118"/>
    <lineage>
        <taxon>Bacteria</taxon>
        <taxon>Pseudomonadati</taxon>
        <taxon>Bacteroidota</taxon>
        <taxon>Bacteroidia</taxon>
        <taxon>Bacteroidales</taxon>
        <taxon>Odoribacteraceae</taxon>
        <taxon>Odoribacter</taxon>
    </lineage>
</organism>
<evidence type="ECO:0000259" key="3">
    <source>
        <dbReference type="Pfam" id="PF13102"/>
    </source>
</evidence>
<dbReference type="Pfam" id="PF13102">
    <property type="entry name" value="Phage_int_SAM_5"/>
    <property type="match status" value="1"/>
</dbReference>
<evidence type="ECO:0000313" key="5">
    <source>
        <dbReference type="EMBL" id="RGV27577.1"/>
    </source>
</evidence>
<dbReference type="SUPFAM" id="SSF56349">
    <property type="entry name" value="DNA breaking-rejoining enzymes"/>
    <property type="match status" value="1"/>
</dbReference>
<evidence type="ECO:0000313" key="6">
    <source>
        <dbReference type="Proteomes" id="UP000283426"/>
    </source>
</evidence>
<reference evidence="5 6" key="1">
    <citation type="submission" date="2018-08" db="EMBL/GenBank/DDBJ databases">
        <title>A genome reference for cultivated species of the human gut microbiota.</title>
        <authorList>
            <person name="Zou Y."/>
            <person name="Xue W."/>
            <person name="Luo G."/>
        </authorList>
    </citation>
    <scope>NUCLEOTIDE SEQUENCE [LARGE SCALE GENOMIC DNA]</scope>
    <source>
        <strain evidence="5 6">AF14-6AC</strain>
    </source>
</reference>
<dbReference type="Proteomes" id="UP000283426">
    <property type="component" value="Unassembled WGS sequence"/>
</dbReference>
<dbReference type="AlphaFoldDB" id="A0A412WK70"/>
<dbReference type="GO" id="GO:0006310">
    <property type="term" value="P:DNA recombination"/>
    <property type="evidence" value="ECO:0007669"/>
    <property type="project" value="UniProtKB-KW"/>
</dbReference>
<evidence type="ECO:0000259" key="4">
    <source>
        <dbReference type="Pfam" id="PF17293"/>
    </source>
</evidence>
<dbReference type="Gene3D" id="1.10.150.130">
    <property type="match status" value="1"/>
</dbReference>
<comment type="caution">
    <text evidence="5">The sequence shown here is derived from an EMBL/GenBank/DDBJ whole genome shotgun (WGS) entry which is preliminary data.</text>
</comment>
<dbReference type="InterPro" id="IPR025269">
    <property type="entry name" value="SAM-like_dom"/>
</dbReference>
<dbReference type="Gene3D" id="1.10.443.10">
    <property type="entry name" value="Intergrase catalytic core"/>
    <property type="match status" value="1"/>
</dbReference>
<protein>
    <submittedName>
        <fullName evidence="5">Site-specific integrase</fullName>
    </submittedName>
</protein>
<sequence length="397" mass="46440">MYIDYLIYNTIFKFVVKNEIMKSTFSLSFFLKRTVRNKNGEMPIIGRITVNGNAVEFRPHLSIKSELWSVAKGKAIGRSAEIVQLNTMLNSIRKVISAHYQTLSAEDGYVTAEKIREAYLGQDERTLKRVAEEKRGKTTLIDFFGKFNAEYKLKVDAKLVTKRTYSRYVLTKERLIDFMKQKYKVEDIPLCKINIFFIEGFYLYLRKEHECTNNTSMKFIQRLSKVVASARDSGIIQNDPFYKFKFHFDEVDRGYLTQEELDIIANKVFVSKRLSQVRDIFVFSCYTGLSFVDIDNLREEHIQRSFDGNIWIKTKRQKTLVNSNVPLLDVPKAILEKYKNRQPNGKLLPVISNQKMNEYLDEIATLCNIDKHITFHAARHIELPLSLNLNRLQRFVS</sequence>
<feature type="domain" description="Phage integrase SAM-like" evidence="3">
    <location>
        <begin position="139"/>
        <end position="245"/>
    </location>
</feature>
<gene>
    <name evidence="5" type="ORF">DWW24_06885</name>
</gene>